<dbReference type="EMBL" id="AYUF01000341">
    <property type="protein sequence ID" value="ETK02525.1"/>
    <property type="molecule type" value="Genomic_DNA"/>
</dbReference>
<reference evidence="1 2" key="1">
    <citation type="submission" date="2013-11" db="EMBL/GenBank/DDBJ databases">
        <title>Single cell genomics of uncultured Tannerella BU063 (oral taxon 286).</title>
        <authorList>
            <person name="Beall C.J."/>
            <person name="Campbell A.G."/>
            <person name="Griffen A.L."/>
            <person name="Podar M."/>
            <person name="Leys E.J."/>
        </authorList>
    </citation>
    <scope>NUCLEOTIDE SEQUENCE [LARGE SCALE GENOMIC DNA]</scope>
    <source>
        <strain evidence="1">Cell 2</strain>
    </source>
</reference>
<sequence>MAPAGKIKSDGGARPMVADKWVSIRGEWVTPAGKIISVGNIGRKVAPEWVSNGEIDMIYTQKDRWFGDFRRVGARIGFYFMDSRRCLASIEDLNGGVFLKLRTIERFNGGVTAQLRPIEHFNEGVIAK</sequence>
<dbReference type="AlphaFoldDB" id="W2C5W1"/>
<accession>W2C5W1</accession>
<protein>
    <submittedName>
        <fullName evidence="1">Uncharacterized protein</fullName>
    </submittedName>
</protein>
<name>W2C5W1_9BACT</name>
<gene>
    <name evidence="1" type="ORF">N425_03830</name>
</gene>
<comment type="caution">
    <text evidence="1">The sequence shown here is derived from an EMBL/GenBank/DDBJ whole genome shotgun (WGS) entry which is preliminary data.</text>
</comment>
<dbReference type="PATRIC" id="fig|1411148.3.peg.511"/>
<evidence type="ECO:0000313" key="2">
    <source>
        <dbReference type="Proteomes" id="UP000018837"/>
    </source>
</evidence>
<evidence type="ECO:0000313" key="1">
    <source>
        <dbReference type="EMBL" id="ETK02525.1"/>
    </source>
</evidence>
<proteinExistence type="predicted"/>
<organism evidence="1 2">
    <name type="scientific">Tannerella sp. oral taxon BU063 isolate Cell 2</name>
    <dbReference type="NCBI Taxonomy" id="1411148"/>
    <lineage>
        <taxon>Bacteria</taxon>
        <taxon>Pseudomonadati</taxon>
        <taxon>Bacteroidota</taxon>
        <taxon>Bacteroidia</taxon>
        <taxon>Bacteroidales</taxon>
        <taxon>Tannerellaceae</taxon>
        <taxon>Tannerella</taxon>
    </lineage>
</organism>
<dbReference type="Proteomes" id="UP000018837">
    <property type="component" value="Unassembled WGS sequence"/>
</dbReference>